<dbReference type="InterPro" id="IPR001487">
    <property type="entry name" value="Bromodomain"/>
</dbReference>
<dbReference type="InterPro" id="IPR027417">
    <property type="entry name" value="P-loop_NTPase"/>
</dbReference>
<name>A0AAV1QM45_9ROSI</name>
<dbReference type="Gene3D" id="3.40.50.300">
    <property type="entry name" value="P-loop containing nucleotide triphosphate hydrolases"/>
    <property type="match status" value="1"/>
</dbReference>
<dbReference type="Pfam" id="PF00004">
    <property type="entry name" value="AAA"/>
    <property type="match status" value="1"/>
</dbReference>
<dbReference type="PRINTS" id="PR00503">
    <property type="entry name" value="BROMODOMAIN"/>
</dbReference>
<evidence type="ECO:0000256" key="5">
    <source>
        <dbReference type="PROSITE-ProRule" id="PRU00035"/>
    </source>
</evidence>
<keyword evidence="4 5" id="KW-0103">Bromodomain</keyword>
<accession>A0AAV1QM45</accession>
<comment type="similarity">
    <text evidence="1">Belongs to the AAA ATPase family.</text>
</comment>
<dbReference type="PROSITE" id="PS50014">
    <property type="entry name" value="BROMODOMAIN_2"/>
    <property type="match status" value="1"/>
</dbReference>
<dbReference type="Proteomes" id="UP001314170">
    <property type="component" value="Unassembled WGS sequence"/>
</dbReference>
<dbReference type="GO" id="GO:0005524">
    <property type="term" value="F:ATP binding"/>
    <property type="evidence" value="ECO:0007669"/>
    <property type="project" value="UniProtKB-KW"/>
</dbReference>
<dbReference type="Gene3D" id="1.10.8.60">
    <property type="match status" value="1"/>
</dbReference>
<dbReference type="GO" id="GO:0016887">
    <property type="term" value="F:ATP hydrolysis activity"/>
    <property type="evidence" value="ECO:0007669"/>
    <property type="project" value="InterPro"/>
</dbReference>
<reference evidence="8 9" key="1">
    <citation type="submission" date="2024-01" db="EMBL/GenBank/DDBJ databases">
        <authorList>
            <person name="Waweru B."/>
        </authorList>
    </citation>
    <scope>NUCLEOTIDE SEQUENCE [LARGE SCALE GENOMIC DNA]</scope>
</reference>
<dbReference type="InterPro" id="IPR003593">
    <property type="entry name" value="AAA+_ATPase"/>
</dbReference>
<gene>
    <name evidence="8" type="ORF">DCAF_LOCUS213</name>
</gene>
<dbReference type="InterPro" id="IPR016024">
    <property type="entry name" value="ARM-type_fold"/>
</dbReference>
<feature type="domain" description="Bromo" evidence="7">
    <location>
        <begin position="1932"/>
        <end position="1994"/>
    </location>
</feature>
<dbReference type="InterPro" id="IPR036427">
    <property type="entry name" value="Bromodomain-like_sf"/>
</dbReference>
<keyword evidence="9" id="KW-1185">Reference proteome</keyword>
<dbReference type="PROSITE" id="PS00674">
    <property type="entry name" value="AAA"/>
    <property type="match status" value="1"/>
</dbReference>
<protein>
    <recommendedName>
        <fullName evidence="7">Bromo domain-containing protein</fullName>
    </recommendedName>
</protein>
<dbReference type="PANTHER" id="PTHR46087">
    <property type="entry name" value="PUTATIVE, EXPRESSED-RELATED"/>
    <property type="match status" value="1"/>
</dbReference>
<dbReference type="SUPFAM" id="SSF47370">
    <property type="entry name" value="Bromodomain"/>
    <property type="match status" value="1"/>
</dbReference>
<proteinExistence type="inferred from homology"/>
<dbReference type="SMART" id="SM00382">
    <property type="entry name" value="AAA"/>
    <property type="match status" value="1"/>
</dbReference>
<feature type="compositionally biased region" description="Polar residues" evidence="6">
    <location>
        <begin position="2142"/>
        <end position="2151"/>
    </location>
</feature>
<evidence type="ECO:0000256" key="3">
    <source>
        <dbReference type="ARBA" id="ARBA00022840"/>
    </source>
</evidence>
<dbReference type="EMBL" id="CAWUPB010000027">
    <property type="protein sequence ID" value="CAK7322603.1"/>
    <property type="molecule type" value="Genomic_DNA"/>
</dbReference>
<dbReference type="SMART" id="SM00297">
    <property type="entry name" value="BROMO"/>
    <property type="match status" value="1"/>
</dbReference>
<dbReference type="SUPFAM" id="SSF48371">
    <property type="entry name" value="ARM repeat"/>
    <property type="match status" value="1"/>
</dbReference>
<organism evidence="8 9">
    <name type="scientific">Dovyalis caffra</name>
    <dbReference type="NCBI Taxonomy" id="77055"/>
    <lineage>
        <taxon>Eukaryota</taxon>
        <taxon>Viridiplantae</taxon>
        <taxon>Streptophyta</taxon>
        <taxon>Embryophyta</taxon>
        <taxon>Tracheophyta</taxon>
        <taxon>Spermatophyta</taxon>
        <taxon>Magnoliopsida</taxon>
        <taxon>eudicotyledons</taxon>
        <taxon>Gunneridae</taxon>
        <taxon>Pentapetalae</taxon>
        <taxon>rosids</taxon>
        <taxon>fabids</taxon>
        <taxon>Malpighiales</taxon>
        <taxon>Salicaceae</taxon>
        <taxon>Flacourtieae</taxon>
        <taxon>Dovyalis</taxon>
    </lineage>
</organism>
<feature type="compositionally biased region" description="Acidic residues" evidence="6">
    <location>
        <begin position="1212"/>
        <end position="1266"/>
    </location>
</feature>
<dbReference type="Pfam" id="PF17862">
    <property type="entry name" value="AAA_lid_3"/>
    <property type="match status" value="1"/>
</dbReference>
<comment type="caution">
    <text evidence="8">The sequence shown here is derived from an EMBL/GenBank/DDBJ whole genome shotgun (WGS) entry which is preliminary data.</text>
</comment>
<evidence type="ECO:0000256" key="4">
    <source>
        <dbReference type="ARBA" id="ARBA00023117"/>
    </source>
</evidence>
<dbReference type="SUPFAM" id="SSF52540">
    <property type="entry name" value="P-loop containing nucleoside triphosphate hydrolases"/>
    <property type="match status" value="2"/>
</dbReference>
<dbReference type="Pfam" id="PF21052">
    <property type="entry name" value="EFR3_ARM"/>
    <property type="match status" value="1"/>
</dbReference>
<dbReference type="InterPro" id="IPR055296">
    <property type="entry name" value="SRL2-like"/>
</dbReference>
<sequence length="2221" mass="246206">MGVISRRVVPACGSLCFFCPSLRARSRQPVKRYKKLLADIFPRNQEAEPNDRKIGKLCEYVSKNPLRIPKITDTLEQRFYKELRHENFGSVKVVVCIYRKFLSSCKEQMPLFASSLLSIVRTLLEQTGNDDLRLLACDILVDFISCQVDSTYMFNLEGLIPKLCQLAQEAGNGERTLRLRSAGLQALGSMVCFMGEQAHISMDFDSIISVTLENYIDFQMNPDTMEDQWVQGVLKAEDDVSSFPDISKKVSLSDLTMKPESDLAMDTSKSPSHWSRVCLCNMARLANGATTIRRVLEPLFQNFDANKHWSLEKGVAYPVLMFLQSFLEESGENSHLLLSILVKHLDHKSVAKQPLLQVDIINVTARLGQSAKQEATVAIIGAISDLMKHLRKCLQNSPESSSPNGGSDEWNVGLQVALEKCISQLSNKVGDAGPILDKIAVFLENIPAATAVARTTLSAVHRTAQIISSIPNISYNRKAFPDALFHQLLVAMAHPDHETRVGAHSVFSILLMPSLLSPWSDQNKKTSEDISGFFGASASQKRIKSFAFQDESKDNVDAMDGKSWDEGNPISDVGAKHDSHDHSNSFKHAIPVGKMQTSLRLSSHQVSLLLSSIWVQATSAENMPANFEAMGHTYNIALLFTRSKTSSHMALVRCFQLAFSLRSISLDQEGLQPSRRRSLFTLASFMLIFAARAGNLPELIPFVKASLTEKTADPYLELVEDIRLQAIYVESDEGKIAYGSEEDDVAALKCLSQVEVDDSNLKETLISQFITKFVQLPEDELSGIKQQLLQEFSPDDAYPLGAPLFMDTPRPCSPLARMEFQAFEEIMPAAALTDDETFMELNGSQSGRKTSISVHTLDILSVNELLDSVLETARQVANSQVSSTPVPYDQMKSQCEALVTGKQQKMSILHSFKHQPEAKVFPSADEKKDTSVHDVKLELLQCDLKLDTKDQIRAPDQLALCSLEYGQNSFRLPPSSPYDKFLKAAGYGLHLPRTNVEKREAVLERSSELGTENSDTLCVGEFNKRCLVRFFVSLHMYTKRSGQGDGPVPRPVRTSDRLRRRPKVFSRTYLYYTPNIMRPRKGKTKTRTAASRIAKMLGNRAVRAANANSVPTNLRRSTRKRRLSAHLEDYTDSSGSEDEDLMRPAFRPLRNRIHGASQDELSSSKRKKIVETKSMPRREGLRPRRSRTITTEPLALDSGDEQDTSEEKAVQDETENGNDIDDNDADDGQNDDEAEDEIDGEGDGEDEDEGEEDGDDDEGEEEEEEQDGRRRYDLRNRAEVRRLSMEEGGSRVLKRHRLSRAEDSDDSLLVDELDQGPAIPWARGGSRSGPPWLFGGLEMHGTTAWGLNVAASGWGHQGDALASLTSGAQTAGPSSKGGADIQPLQVDESVTFDDIGGLSGYIDSLKEMVFFPLLYPDFFASYHITPPRGVLLCGPPGTGKTLIARALACAASKAGQKVSFYMRKGADVLSKWVGEAERQLKLLFEEAQRNQPSIIFFDEIDGLAPVRSSKQEQIHNSIVSTLLALMDGLDSRGQVVLIGATNRVDAIDGALRRPGRFDREFNFPLPGCEARAEILDIHTRKWKHPPSKELKSELAASCVGYCGADLKALCTEAAIRAFREKYPQVYTSDDKFVIDVDSVKVEKYHFVDAMSTITPAAHRGAAVHSRPLSLVVAPCLQSHLQQTMNCLSDIFPPLALSSEFIKLSMLSYGSAIPLVYRPRLLLCGCEGSGLDHLGPAVLHELEKFPVHSLGLPSLLSDPSAKTPEEALVHIFGEARRTTPSILYIPHFDLWWDNAHEQLRAVLLTLLEELPSDSPILLLGSSSSPLAEIDGASSVFPDRSVYQVGKPSTQDRSLFFDRLIEAALSVVSEDVAKKSQGSAPLPELPKAQKVESGPKVSELKAKIEAEQHALRRMRMCLRDVCNRMLYDKRFSAFHYPVTDEDAPNYRSIIQNPMDVATMLQRVDSGQYITCSAFLQDIDLIVANAKVYNGDDYNGARIVSRGYELRDAVHGMLSQMDPALITYCDKIAAQGGPVQVPDDLGGSIFPSTTVVQLGTVTRTSARLRNVQPDVNLDQSYEVLKRQKKNADATHAASTAEDKSRHQDSVQANPPEELGADDMNLDRPESSSADDNRHETSGGEASGHTKGSGSQDVTMSDAEISGHVDYIKRLFIERTENYDIPLLERLYTRIMKGIFETKDKGVEDGPKYSILRFLVKFTEDSANF</sequence>
<feature type="region of interest" description="Disordered" evidence="6">
    <location>
        <begin position="1105"/>
        <end position="1273"/>
    </location>
</feature>
<dbReference type="InterPro" id="IPR003960">
    <property type="entry name" value="ATPase_AAA_CS"/>
</dbReference>
<dbReference type="FunFam" id="1.20.920.10:FF:000037">
    <property type="entry name" value="ATPase family AAA domain-containing protein"/>
    <property type="match status" value="1"/>
</dbReference>
<dbReference type="Gene3D" id="1.20.920.10">
    <property type="entry name" value="Bromodomain-like"/>
    <property type="match status" value="1"/>
</dbReference>
<evidence type="ECO:0000259" key="7">
    <source>
        <dbReference type="PROSITE" id="PS50014"/>
    </source>
</evidence>
<feature type="region of interest" description="Disordered" evidence="6">
    <location>
        <begin position="2079"/>
        <end position="2153"/>
    </location>
</feature>
<evidence type="ECO:0000313" key="9">
    <source>
        <dbReference type="Proteomes" id="UP001314170"/>
    </source>
</evidence>
<dbReference type="FunFam" id="3.40.50.300:FF:000061">
    <property type="entry name" value="ATPase family, AAA domain-containing 2"/>
    <property type="match status" value="1"/>
</dbReference>
<dbReference type="Pfam" id="PF00439">
    <property type="entry name" value="Bromodomain"/>
    <property type="match status" value="1"/>
</dbReference>
<dbReference type="PANTHER" id="PTHR46087:SF1">
    <property type="entry name" value="ARM REPEAT SUPERFAMILY PROTEIN"/>
    <property type="match status" value="1"/>
</dbReference>
<dbReference type="InterPro" id="IPR003959">
    <property type="entry name" value="ATPase_AAA_core"/>
</dbReference>
<evidence type="ECO:0000256" key="1">
    <source>
        <dbReference type="ARBA" id="ARBA00006914"/>
    </source>
</evidence>
<evidence type="ECO:0000313" key="8">
    <source>
        <dbReference type="EMBL" id="CAK7322603.1"/>
    </source>
</evidence>
<dbReference type="InterPro" id="IPR049152">
    <property type="entry name" value="EFR3-like_ARM"/>
</dbReference>
<dbReference type="CDD" id="cd05528">
    <property type="entry name" value="Bromo_AAA"/>
    <property type="match status" value="1"/>
</dbReference>
<dbReference type="CDD" id="cd19517">
    <property type="entry name" value="RecA-like_Yta7-like"/>
    <property type="match status" value="1"/>
</dbReference>
<keyword evidence="3" id="KW-0067">ATP-binding</keyword>
<feature type="compositionally biased region" description="Basic and acidic residues" evidence="6">
    <location>
        <begin position="1169"/>
        <end position="1182"/>
    </location>
</feature>
<dbReference type="InterPro" id="IPR041569">
    <property type="entry name" value="AAA_lid_3"/>
</dbReference>
<evidence type="ECO:0000256" key="6">
    <source>
        <dbReference type="SAM" id="MobiDB-lite"/>
    </source>
</evidence>
<evidence type="ECO:0000256" key="2">
    <source>
        <dbReference type="ARBA" id="ARBA00022741"/>
    </source>
</evidence>
<feature type="compositionally biased region" description="Basic and acidic residues" evidence="6">
    <location>
        <begin position="2117"/>
        <end position="2134"/>
    </location>
</feature>
<keyword evidence="2" id="KW-0547">Nucleotide-binding</keyword>
<dbReference type="FunFam" id="1.10.8.60:FF:000016">
    <property type="entry name" value="ATPase family AAA domain-containing protein 2B"/>
    <property type="match status" value="1"/>
</dbReference>